<sequence length="387" mass="42376">MRLLSFSFHTAMSALLMMKISLGSAFSVEVPSTSANSGLSTTTLSTPILTPSDEEGNDVVSFDTGCVANPVVLPPDEYCSEWQCYYYGNAGSWNFGHKCFLPTGSSGLAVSEDGLSSWTKIAGEEADGSILKPSSESEDWDSVQTGVGDVIRINRDELHMYYFGGSNEEISMGPGSIVGFRMRIGRAKSKDNGRTWTKDDGFVLDYDESEGIFASWPRIVRFEEHRPWKMYYHSFDGSKWRVFGAESSDEGDTWTRTGLVLEGGESEDAFDFSGIGTRSITKWRDGLLMIYEGVASSGTHRLGAAFCDIESNTWKKLNEGEPILEPGKGPLGEWTKQVVGTPYVITMPDSSLRVYHCAKDGPQGKMKIGVVVSPTGDIEADCWEACS</sequence>
<gene>
    <name evidence="2" type="ORF">GOCE00092_LOCUS21552</name>
</gene>
<accession>A0A7S1VK02</accession>
<evidence type="ECO:0000256" key="1">
    <source>
        <dbReference type="SAM" id="SignalP"/>
    </source>
</evidence>
<name>A0A7S1VK02_9STRA</name>
<dbReference type="Gene3D" id="2.115.10.20">
    <property type="entry name" value="Glycosyl hydrolase domain, family 43"/>
    <property type="match status" value="2"/>
</dbReference>
<feature type="chain" id="PRO_5030604650" description="Glycosyl hydrolase family 32 N-terminal domain-containing protein" evidence="1">
    <location>
        <begin position="26"/>
        <end position="387"/>
    </location>
</feature>
<evidence type="ECO:0000313" key="2">
    <source>
        <dbReference type="EMBL" id="CAD9300714.1"/>
    </source>
</evidence>
<organism evidence="2">
    <name type="scientific">Grammatophora oceanica</name>
    <dbReference type="NCBI Taxonomy" id="210454"/>
    <lineage>
        <taxon>Eukaryota</taxon>
        <taxon>Sar</taxon>
        <taxon>Stramenopiles</taxon>
        <taxon>Ochrophyta</taxon>
        <taxon>Bacillariophyta</taxon>
        <taxon>Fragilariophyceae</taxon>
        <taxon>Fragilariophycidae</taxon>
        <taxon>Rhabdonematales</taxon>
        <taxon>Grammatophoraceae</taxon>
        <taxon>Grammatophora</taxon>
    </lineage>
</organism>
<evidence type="ECO:0008006" key="3">
    <source>
        <dbReference type="Google" id="ProtNLM"/>
    </source>
</evidence>
<feature type="signal peptide" evidence="1">
    <location>
        <begin position="1"/>
        <end position="25"/>
    </location>
</feature>
<dbReference type="PANTHER" id="PTHR35279:SF1">
    <property type="entry name" value="ARABINANASE_LEVANSUCRASE_INVERTASE"/>
    <property type="match status" value="1"/>
</dbReference>
<dbReference type="AlphaFoldDB" id="A0A7S1VK02"/>
<reference evidence="2" key="1">
    <citation type="submission" date="2021-01" db="EMBL/GenBank/DDBJ databases">
        <authorList>
            <person name="Corre E."/>
            <person name="Pelletier E."/>
            <person name="Niang G."/>
            <person name="Scheremetjew M."/>
            <person name="Finn R."/>
            <person name="Kale V."/>
            <person name="Holt S."/>
            <person name="Cochrane G."/>
            <person name="Meng A."/>
            <person name="Brown T."/>
            <person name="Cohen L."/>
        </authorList>
    </citation>
    <scope>NUCLEOTIDE SEQUENCE</scope>
    <source>
        <strain evidence="2">CCMP 410</strain>
    </source>
</reference>
<protein>
    <recommendedName>
        <fullName evidence="3">Glycosyl hydrolase family 32 N-terminal domain-containing protein</fullName>
    </recommendedName>
</protein>
<dbReference type="EMBL" id="HBGK01041288">
    <property type="protein sequence ID" value="CAD9300714.1"/>
    <property type="molecule type" value="Transcribed_RNA"/>
</dbReference>
<proteinExistence type="predicted"/>
<keyword evidence="1" id="KW-0732">Signal</keyword>
<dbReference type="PANTHER" id="PTHR35279">
    <property type="match status" value="1"/>
</dbReference>
<dbReference type="InterPro" id="IPR023296">
    <property type="entry name" value="Glyco_hydro_beta-prop_sf"/>
</dbReference>
<dbReference type="SUPFAM" id="SSF75005">
    <property type="entry name" value="Arabinanase/levansucrase/invertase"/>
    <property type="match status" value="1"/>
</dbReference>